<evidence type="ECO:0000313" key="2">
    <source>
        <dbReference type="EMBL" id="MES1919152.1"/>
    </source>
</evidence>
<organism evidence="2 3">
    <name type="scientific">Bonamia ostreae</name>
    <dbReference type="NCBI Taxonomy" id="126728"/>
    <lineage>
        <taxon>Eukaryota</taxon>
        <taxon>Sar</taxon>
        <taxon>Rhizaria</taxon>
        <taxon>Endomyxa</taxon>
        <taxon>Ascetosporea</taxon>
        <taxon>Haplosporida</taxon>
        <taxon>Bonamia</taxon>
    </lineage>
</organism>
<evidence type="ECO:0000256" key="1">
    <source>
        <dbReference type="SAM" id="Phobius"/>
    </source>
</evidence>
<dbReference type="Proteomes" id="UP001439008">
    <property type="component" value="Unassembled WGS sequence"/>
</dbReference>
<feature type="transmembrane region" description="Helical" evidence="1">
    <location>
        <begin position="14"/>
        <end position="34"/>
    </location>
</feature>
<feature type="transmembrane region" description="Helical" evidence="1">
    <location>
        <begin position="118"/>
        <end position="148"/>
    </location>
</feature>
<feature type="transmembrane region" description="Helical" evidence="1">
    <location>
        <begin position="46"/>
        <end position="66"/>
    </location>
</feature>
<reference evidence="2 3" key="1">
    <citation type="journal article" date="2024" name="BMC Biol.">
        <title>Comparative genomics of Ascetosporea gives new insight into the evolutionary basis for animal parasitism in Rhizaria.</title>
        <authorList>
            <person name="Hiltunen Thoren M."/>
            <person name="Onut-Brannstrom I."/>
            <person name="Alfjorden A."/>
            <person name="Peckova H."/>
            <person name="Swords F."/>
            <person name="Hooper C."/>
            <person name="Holzer A.S."/>
            <person name="Bass D."/>
            <person name="Burki F."/>
        </authorList>
    </citation>
    <scope>NUCLEOTIDE SEQUENCE [LARGE SCALE GENOMIC DNA]</scope>
    <source>
        <strain evidence="2">20-A016</strain>
    </source>
</reference>
<sequence length="153" mass="18424">MTYPNKTFFEIHRYVTLPISILFSILYPFLFFCLKKPFDTENIKHKCRLIGWILSIFISVVNIDFYSELQHLPKMTVSLLKLNIEFLNCLMYISMAHFMLMMLFEARMSPNRKYVKKLDICVIVVYIAILVGLEVFCFIFENLFFVIYQFKYF</sequence>
<accession>A0ABV2AHR7</accession>
<keyword evidence="1" id="KW-0812">Transmembrane</keyword>
<name>A0ABV2AHR7_9EUKA</name>
<keyword evidence="1" id="KW-0472">Membrane</keyword>
<dbReference type="EMBL" id="JBDODL010000211">
    <property type="protein sequence ID" value="MES1919152.1"/>
    <property type="molecule type" value="Genomic_DNA"/>
</dbReference>
<keyword evidence="3" id="KW-1185">Reference proteome</keyword>
<comment type="caution">
    <text evidence="2">The sequence shown here is derived from an EMBL/GenBank/DDBJ whole genome shotgun (WGS) entry which is preliminary data.</text>
</comment>
<protein>
    <submittedName>
        <fullName evidence="2">Uncharacterized protein</fullName>
    </submittedName>
</protein>
<evidence type="ECO:0000313" key="3">
    <source>
        <dbReference type="Proteomes" id="UP001439008"/>
    </source>
</evidence>
<keyword evidence="1" id="KW-1133">Transmembrane helix</keyword>
<proteinExistence type="predicted"/>
<gene>
    <name evidence="2" type="ORF">MHBO_001016</name>
</gene>
<feature type="transmembrane region" description="Helical" evidence="1">
    <location>
        <begin position="86"/>
        <end position="106"/>
    </location>
</feature>